<keyword evidence="5 7" id="KW-0472">Membrane</keyword>
<evidence type="ECO:0000256" key="1">
    <source>
        <dbReference type="ARBA" id="ARBA00004651"/>
    </source>
</evidence>
<evidence type="ECO:0000313" key="11">
    <source>
        <dbReference type="Proteomes" id="UP000292818"/>
    </source>
</evidence>
<evidence type="ECO:0000313" key="10">
    <source>
        <dbReference type="EMBL" id="RZM15810.1"/>
    </source>
</evidence>
<evidence type="ECO:0000256" key="4">
    <source>
        <dbReference type="ARBA" id="ARBA00022989"/>
    </source>
</evidence>
<feature type="domain" description="MacB-like periplasmic core" evidence="9">
    <location>
        <begin position="106"/>
        <end position="214"/>
    </location>
</feature>
<proteinExistence type="inferred from homology"/>
<dbReference type="EMBL" id="SETJ01000071">
    <property type="protein sequence ID" value="RZM15810.1"/>
    <property type="molecule type" value="Genomic_DNA"/>
</dbReference>
<feature type="transmembrane region" description="Helical" evidence="7">
    <location>
        <begin position="276"/>
        <end position="302"/>
    </location>
</feature>
<dbReference type="PANTHER" id="PTHR30572">
    <property type="entry name" value="MEMBRANE COMPONENT OF TRANSPORTER-RELATED"/>
    <property type="match status" value="1"/>
</dbReference>
<evidence type="ECO:0000256" key="5">
    <source>
        <dbReference type="ARBA" id="ARBA00023136"/>
    </source>
</evidence>
<evidence type="ECO:0000256" key="3">
    <source>
        <dbReference type="ARBA" id="ARBA00022692"/>
    </source>
</evidence>
<evidence type="ECO:0000256" key="7">
    <source>
        <dbReference type="SAM" id="Phobius"/>
    </source>
</evidence>
<dbReference type="GO" id="GO:0022857">
    <property type="term" value="F:transmembrane transporter activity"/>
    <property type="evidence" value="ECO:0007669"/>
    <property type="project" value="TreeGrafter"/>
</dbReference>
<dbReference type="InterPro" id="IPR050250">
    <property type="entry name" value="Macrolide_Exporter_MacB"/>
</dbReference>
<reference evidence="10 11" key="1">
    <citation type="submission" date="2019-01" db="EMBL/GenBank/DDBJ databases">
        <title>Colonization of the human gut by bovine bacteria present in Parmesan cheese.</title>
        <authorList>
            <person name="Lugli G.A."/>
            <person name="Milani C."/>
        </authorList>
    </citation>
    <scope>NUCLEOTIDE SEQUENCE [LARGE SCALE GENOMIC DNA]</scope>
    <source>
        <strain evidence="10 11">LDELB18P1</strain>
    </source>
</reference>
<evidence type="ECO:0000256" key="2">
    <source>
        <dbReference type="ARBA" id="ARBA00022475"/>
    </source>
</evidence>
<evidence type="ECO:0000256" key="6">
    <source>
        <dbReference type="ARBA" id="ARBA00038076"/>
    </source>
</evidence>
<dbReference type="AlphaFoldDB" id="A0A4Q7DU03"/>
<dbReference type="InterPro" id="IPR003838">
    <property type="entry name" value="ABC3_permease_C"/>
</dbReference>
<accession>A0A4Q7DU03</accession>
<gene>
    <name evidence="10" type="ORF">LDELB18P1_1548</name>
</gene>
<sequence length="411" mass="46215">MYFEFIRNVFLKKLVLTLLTLLCLISFGFISYHLLRSNLYVLNNERSLQTLVKRKVYVGNDQSTGKQFSQNFKQKNLAKTNAHARKVFAYLDKNYHYSLRWSFDSNLNNGDSVSIDTVNSNFFKFYLLHIAAGRSFNSADYKSSSYYIPVLVGANVVKSQPLGSKFTAVNSSSGKKEYYQVVGVLQQNANVPSVYLLDNQNYLNNTIIRPLRRADKMNLTAAQLLAAAQDLIIFDSSRTELNKLTSKFNQGDFFKIRFISVEKNISDFYDSYRGTAIMFAIFSLAIMVIAVLIIVWNTWNCLSEEQSEIALRISLGMRQKDVLSAVIIYQLLIDILAIVPVLLYAGSYSKMLADSSVGSSSQIVLNGLLPRAETASLLISFVLMLLITVLAIALVAAHFNGKTLALRMGDE</sequence>
<feature type="transmembrane region" description="Helical" evidence="7">
    <location>
        <begin position="375"/>
        <end position="399"/>
    </location>
</feature>
<dbReference type="Pfam" id="PF12704">
    <property type="entry name" value="MacB_PCD"/>
    <property type="match status" value="1"/>
</dbReference>
<comment type="similarity">
    <text evidence="6">Belongs to the ABC-4 integral membrane protein family.</text>
</comment>
<organism evidence="10 11">
    <name type="scientific">Lactobacillus delbrueckii</name>
    <dbReference type="NCBI Taxonomy" id="1584"/>
    <lineage>
        <taxon>Bacteria</taxon>
        <taxon>Bacillati</taxon>
        <taxon>Bacillota</taxon>
        <taxon>Bacilli</taxon>
        <taxon>Lactobacillales</taxon>
        <taxon>Lactobacillaceae</taxon>
        <taxon>Lactobacillus</taxon>
    </lineage>
</organism>
<dbReference type="PANTHER" id="PTHR30572:SF4">
    <property type="entry name" value="ABC TRANSPORTER PERMEASE YTRF"/>
    <property type="match status" value="1"/>
</dbReference>
<feature type="domain" description="ABC3 transporter permease C-terminal" evidence="8">
    <location>
        <begin position="281"/>
        <end position="399"/>
    </location>
</feature>
<keyword evidence="3 7" id="KW-0812">Transmembrane</keyword>
<dbReference type="Proteomes" id="UP000292818">
    <property type="component" value="Unassembled WGS sequence"/>
</dbReference>
<name>A0A4Q7DU03_9LACO</name>
<evidence type="ECO:0000259" key="8">
    <source>
        <dbReference type="Pfam" id="PF02687"/>
    </source>
</evidence>
<keyword evidence="2" id="KW-1003">Cell membrane</keyword>
<dbReference type="GO" id="GO:0005886">
    <property type="term" value="C:plasma membrane"/>
    <property type="evidence" value="ECO:0007669"/>
    <property type="project" value="UniProtKB-SubCell"/>
</dbReference>
<comment type="caution">
    <text evidence="10">The sequence shown here is derived from an EMBL/GenBank/DDBJ whole genome shotgun (WGS) entry which is preliminary data.</text>
</comment>
<comment type="subcellular location">
    <subcellularLocation>
        <location evidence="1">Cell membrane</location>
        <topology evidence="1">Multi-pass membrane protein</topology>
    </subcellularLocation>
</comment>
<evidence type="ECO:0000259" key="9">
    <source>
        <dbReference type="Pfam" id="PF12704"/>
    </source>
</evidence>
<keyword evidence="4 7" id="KW-1133">Transmembrane helix</keyword>
<feature type="transmembrane region" description="Helical" evidence="7">
    <location>
        <begin position="322"/>
        <end position="345"/>
    </location>
</feature>
<protein>
    <submittedName>
        <fullName evidence="10">Permease</fullName>
    </submittedName>
</protein>
<dbReference type="InterPro" id="IPR025857">
    <property type="entry name" value="MacB_PCD"/>
</dbReference>
<dbReference type="Pfam" id="PF02687">
    <property type="entry name" value="FtsX"/>
    <property type="match status" value="1"/>
</dbReference>